<evidence type="ECO:0000256" key="2">
    <source>
        <dbReference type="ARBA" id="ARBA00022490"/>
    </source>
</evidence>
<evidence type="ECO:0000256" key="4">
    <source>
        <dbReference type="ARBA" id="ARBA00023212"/>
    </source>
</evidence>
<name>A0A1M5TYH4_9FIRM</name>
<dbReference type="GO" id="GO:0005876">
    <property type="term" value="C:spindle microtubule"/>
    <property type="evidence" value="ECO:0007669"/>
    <property type="project" value="TreeGrafter"/>
</dbReference>
<feature type="transmembrane region" description="Helical" evidence="6">
    <location>
        <begin position="592"/>
        <end position="617"/>
    </location>
</feature>
<dbReference type="SUPFAM" id="SSF58100">
    <property type="entry name" value="Bacterial hemolysins"/>
    <property type="match status" value="1"/>
</dbReference>
<keyword evidence="6" id="KW-1133">Transmembrane helix</keyword>
<dbReference type="OrthoDB" id="9780715at2"/>
<feature type="coiled-coil region" evidence="5">
    <location>
        <begin position="851"/>
        <end position="918"/>
    </location>
</feature>
<comment type="subcellular location">
    <subcellularLocation>
        <location evidence="1">Cytoplasm</location>
        <location evidence="1">Cytoskeleton</location>
    </subcellularLocation>
</comment>
<dbReference type="GO" id="GO:0051231">
    <property type="term" value="P:spindle elongation"/>
    <property type="evidence" value="ECO:0007669"/>
    <property type="project" value="TreeGrafter"/>
</dbReference>
<dbReference type="Gene3D" id="1.20.120.20">
    <property type="entry name" value="Apolipoprotein"/>
    <property type="match status" value="1"/>
</dbReference>
<keyword evidence="2" id="KW-0963">Cytoplasm</keyword>
<keyword evidence="3" id="KW-0505">Motor protein</keyword>
<sequence length="1157" mass="128164">MTIEELKVVISAKTEKLQEGINKATNRLKDFKKSSNDTSSAMGGSVKEMQKKLESLNSSFEKTQEKILGIKEELGRLDAARDEIIDSYKDFPAFSGMTKDESLEQMLKSDSSFQKLSEEIDRLQTRMQPLIDKNNQTKKEMGELGEAINNAGKRAENAGNKFNEAGEKVRRLGIRSRLAGKHIFEAGNKVTRLAHVIDMSLKRVLRRIFIYAVMYKAIRGMIDYLNAALKTNKEFVRSLNVIRTNLRVAFQPIYEFVLPALNALMRGMATVTTYIASAVSALFGKTYKQSHNAAKGLEKTKKNMAGVGGAAKKAGKEIKGALAPFDELNTLNLDKGSDDSGGGGGAGDFEMLPMDQIDTSGLDEFKEKLATIFEPFKKAWENEGQATIDAIKYAFGEIKELIKAIGRSWVEVWTNGTGQAILETTLRILQNIFNTIGDMAQSFTKAWEEAGLGTSIMQHIHNIIQHILTLAERLTGAFREVWGEVGDKLAKIFLETLNNILATLDHLGEKLVWVWDNGGEHLFKGFVRLGAKIAELVMFILNEFVLPFVNWFIDLMAPAVAKLCDWTGNLLDKFVELIDWLMGDGYPVLETIVTVLGSLAIAFGVVKAAIAAKTVVLNIYKTAMSAAFIMGESFKGGLVAFLGPAGIAVVAIGGVIAASTLMYKHFSKEVIPEVQLFGKETSEATKKAVGGFLDLNDQATVALNQLSWSGQTVTKEIADNISGNFLQMTQQVQSGLDKHHKESLSKMQNFVDGSTNLSKEEQEEILRNMQEGYEVKKREVAESEARIKEILNTASQEKRELTRREQEKINSIQREMVETGVQVLSESEVESKAIMERMKAQAGEISAKQAVEVVQNSLEQKDKAIQAAEEQYNDVIKEIIRQRDEAGTLSEEQADKLIQEATRQREEAISKATDMHNKVVEQAKSQAGEHVNQVNWETGEVKTKWQVMKEDVIKKAKDIRDGVKDKWNEMWQSIKDMKNALVDAMMSPFKIADKQIHGVIGDARNWGRNLIQNFIDGINAMIGKVKNAVTKVADTVADRLGFHSPAKKGPGKDADKWMPNLMDMMAEGIENNVYKIEGSVDMTARTLQGVESPDNSIANAVGNAVLQSMQAAQMQSNSSNNQSGDIVLKIGETEFGRIAIKSINTEQKRVGKTLLII</sequence>
<evidence type="ECO:0000256" key="6">
    <source>
        <dbReference type="SAM" id="Phobius"/>
    </source>
</evidence>
<dbReference type="GO" id="GO:0008574">
    <property type="term" value="F:plus-end-directed microtubule motor activity"/>
    <property type="evidence" value="ECO:0007669"/>
    <property type="project" value="TreeGrafter"/>
</dbReference>
<dbReference type="GO" id="GO:0072686">
    <property type="term" value="C:mitotic spindle"/>
    <property type="evidence" value="ECO:0007669"/>
    <property type="project" value="TreeGrafter"/>
</dbReference>
<keyword evidence="6" id="KW-0472">Membrane</keyword>
<feature type="coiled-coil region" evidence="5">
    <location>
        <begin position="14"/>
        <end position="73"/>
    </location>
</feature>
<dbReference type="InterPro" id="IPR047149">
    <property type="entry name" value="KIF11-like"/>
</dbReference>
<dbReference type="EMBL" id="FQXR01000003">
    <property type="protein sequence ID" value="SHH55842.1"/>
    <property type="molecule type" value="Genomic_DNA"/>
</dbReference>
<dbReference type="PANTHER" id="PTHR47970:SF12">
    <property type="entry name" value="KINESIN FAMILY MEMBER 11"/>
    <property type="match status" value="1"/>
</dbReference>
<evidence type="ECO:0000256" key="1">
    <source>
        <dbReference type="ARBA" id="ARBA00004245"/>
    </source>
</evidence>
<feature type="transmembrane region" description="Helical" evidence="6">
    <location>
        <begin position="638"/>
        <end position="663"/>
    </location>
</feature>
<evidence type="ECO:0000256" key="3">
    <source>
        <dbReference type="ARBA" id="ARBA00023175"/>
    </source>
</evidence>
<protein>
    <recommendedName>
        <fullName evidence="9">Phage-related protein</fullName>
    </recommendedName>
</protein>
<evidence type="ECO:0008006" key="9">
    <source>
        <dbReference type="Google" id="ProtNLM"/>
    </source>
</evidence>
<evidence type="ECO:0000313" key="8">
    <source>
        <dbReference type="Proteomes" id="UP000184389"/>
    </source>
</evidence>
<keyword evidence="6" id="KW-0812">Transmembrane</keyword>
<keyword evidence="5" id="KW-0175">Coiled coil</keyword>
<keyword evidence="8" id="KW-1185">Reference proteome</keyword>
<dbReference type="Proteomes" id="UP000184389">
    <property type="component" value="Unassembled WGS sequence"/>
</dbReference>
<keyword evidence="4" id="KW-0206">Cytoskeleton</keyword>
<dbReference type="STRING" id="1123281.SAMN02745180_00472"/>
<accession>A0A1M5TYH4</accession>
<gene>
    <name evidence="7" type="ORF">SAMN02745180_00472</name>
</gene>
<dbReference type="PANTHER" id="PTHR47970">
    <property type="entry name" value="KINESIN-LIKE PROTEIN KIF11"/>
    <property type="match status" value="1"/>
</dbReference>
<dbReference type="RefSeq" id="WP_072743047.1">
    <property type="nucleotide sequence ID" value="NZ_FQXR01000003.1"/>
</dbReference>
<evidence type="ECO:0000256" key="5">
    <source>
        <dbReference type="SAM" id="Coils"/>
    </source>
</evidence>
<feature type="coiled-coil region" evidence="5">
    <location>
        <begin position="759"/>
        <end position="807"/>
    </location>
</feature>
<organism evidence="7 8">
    <name type="scientific">Sporanaerobacter acetigenes DSM 13106</name>
    <dbReference type="NCBI Taxonomy" id="1123281"/>
    <lineage>
        <taxon>Bacteria</taxon>
        <taxon>Bacillati</taxon>
        <taxon>Bacillota</taxon>
        <taxon>Tissierellia</taxon>
        <taxon>Tissierellales</taxon>
        <taxon>Sporanaerobacteraceae</taxon>
        <taxon>Sporanaerobacter</taxon>
    </lineage>
</organism>
<proteinExistence type="predicted"/>
<dbReference type="AlphaFoldDB" id="A0A1M5TYH4"/>
<evidence type="ECO:0000313" key="7">
    <source>
        <dbReference type="EMBL" id="SHH55842.1"/>
    </source>
</evidence>
<reference evidence="7 8" key="1">
    <citation type="submission" date="2016-11" db="EMBL/GenBank/DDBJ databases">
        <authorList>
            <person name="Jaros S."/>
            <person name="Januszkiewicz K."/>
            <person name="Wedrychowicz H."/>
        </authorList>
    </citation>
    <scope>NUCLEOTIDE SEQUENCE [LARGE SCALE GENOMIC DNA]</scope>
    <source>
        <strain evidence="7 8">DSM 13106</strain>
    </source>
</reference>